<evidence type="ECO:0000313" key="1">
    <source>
        <dbReference type="EMBL" id="KAF9542760.1"/>
    </source>
</evidence>
<accession>A0A9P6F5A6</accession>
<comment type="caution">
    <text evidence="1">The sequence shown here is derived from an EMBL/GenBank/DDBJ whole genome shotgun (WGS) entry which is preliminary data.</text>
</comment>
<sequence length="182" mass="20866">MYECVNQEKKEDILEWINNPESAAKASSTVGKKRQHPRQVASKEVTEAFRSRVLLLLRDLASDGGTSSAFVFKTMGRLNLAQMADLQDCIIFVLGSFSEDENELTLDELAWRCSADQALEGDDWNYRNTTKTSTKFEYFYSSPSFGDDQENGDELLSAAARRLWYVCREKYRSDERSYSLHN</sequence>
<proteinExistence type="predicted"/>
<organism evidence="1 2">
    <name type="scientific">Mortierella hygrophila</name>
    <dbReference type="NCBI Taxonomy" id="979708"/>
    <lineage>
        <taxon>Eukaryota</taxon>
        <taxon>Fungi</taxon>
        <taxon>Fungi incertae sedis</taxon>
        <taxon>Mucoromycota</taxon>
        <taxon>Mortierellomycotina</taxon>
        <taxon>Mortierellomycetes</taxon>
        <taxon>Mortierellales</taxon>
        <taxon>Mortierellaceae</taxon>
        <taxon>Mortierella</taxon>
    </lineage>
</organism>
<dbReference type="AlphaFoldDB" id="A0A9P6F5A6"/>
<dbReference type="Proteomes" id="UP000723463">
    <property type="component" value="Unassembled WGS sequence"/>
</dbReference>
<name>A0A9P6F5A6_9FUNG</name>
<reference evidence="1" key="1">
    <citation type="journal article" date="2020" name="Fungal Divers.">
        <title>Resolving the Mortierellaceae phylogeny through synthesis of multi-gene phylogenetics and phylogenomics.</title>
        <authorList>
            <person name="Vandepol N."/>
            <person name="Liber J."/>
            <person name="Desiro A."/>
            <person name="Na H."/>
            <person name="Kennedy M."/>
            <person name="Barry K."/>
            <person name="Grigoriev I.V."/>
            <person name="Miller A.N."/>
            <person name="O'Donnell K."/>
            <person name="Stajich J.E."/>
            <person name="Bonito G."/>
        </authorList>
    </citation>
    <scope>NUCLEOTIDE SEQUENCE</scope>
    <source>
        <strain evidence="1">NRRL 2591</strain>
    </source>
</reference>
<protein>
    <submittedName>
        <fullName evidence="1">Uncharacterized protein</fullName>
    </submittedName>
</protein>
<keyword evidence="2" id="KW-1185">Reference proteome</keyword>
<evidence type="ECO:0000313" key="2">
    <source>
        <dbReference type="Proteomes" id="UP000723463"/>
    </source>
</evidence>
<gene>
    <name evidence="1" type="ORF">EC957_001657</name>
</gene>
<dbReference type="EMBL" id="JAAAXW010000130">
    <property type="protein sequence ID" value="KAF9542760.1"/>
    <property type="molecule type" value="Genomic_DNA"/>
</dbReference>